<evidence type="ECO:0000256" key="6">
    <source>
        <dbReference type="ARBA" id="ARBA00023212"/>
    </source>
</evidence>
<dbReference type="PANTHER" id="PTHR13759">
    <property type="entry name" value="TWINFILIN"/>
    <property type="match status" value="1"/>
</dbReference>
<dbReference type="CDD" id="cd11285">
    <property type="entry name" value="ADF_Twf-N_like"/>
    <property type="match status" value="1"/>
</dbReference>
<dbReference type="EMBL" id="LN733664">
    <property type="protein sequence ID" value="CEP17458.1"/>
    <property type="molecule type" value="Genomic_DNA"/>
</dbReference>
<evidence type="ECO:0000256" key="5">
    <source>
        <dbReference type="ARBA" id="ARBA00023203"/>
    </source>
</evidence>
<organism evidence="10 11">
    <name type="scientific">Parasitella parasitica</name>
    <dbReference type="NCBI Taxonomy" id="35722"/>
    <lineage>
        <taxon>Eukaryota</taxon>
        <taxon>Fungi</taxon>
        <taxon>Fungi incertae sedis</taxon>
        <taxon>Mucoromycota</taxon>
        <taxon>Mucoromycotina</taxon>
        <taxon>Mucoromycetes</taxon>
        <taxon>Mucorales</taxon>
        <taxon>Mucorineae</taxon>
        <taxon>Mucoraceae</taxon>
        <taxon>Parasitella</taxon>
    </lineage>
</organism>
<dbReference type="Proteomes" id="UP000054107">
    <property type="component" value="Unassembled WGS sequence"/>
</dbReference>
<evidence type="ECO:0000313" key="11">
    <source>
        <dbReference type="Proteomes" id="UP000054107"/>
    </source>
</evidence>
<feature type="region of interest" description="Disordered" evidence="8">
    <location>
        <begin position="353"/>
        <end position="401"/>
    </location>
</feature>
<dbReference type="GO" id="GO:0051015">
    <property type="term" value="F:actin filament binding"/>
    <property type="evidence" value="ECO:0007669"/>
    <property type="project" value="TreeGrafter"/>
</dbReference>
<dbReference type="GO" id="GO:0051016">
    <property type="term" value="P:barbed-end actin filament capping"/>
    <property type="evidence" value="ECO:0007669"/>
    <property type="project" value="TreeGrafter"/>
</dbReference>
<dbReference type="CDD" id="cd11284">
    <property type="entry name" value="ADF_Twf-C_like"/>
    <property type="match status" value="1"/>
</dbReference>
<dbReference type="PROSITE" id="PS51263">
    <property type="entry name" value="ADF_H"/>
    <property type="match status" value="2"/>
</dbReference>
<dbReference type="PANTHER" id="PTHR13759:SF1">
    <property type="entry name" value="TWINFILIN"/>
    <property type="match status" value="1"/>
</dbReference>
<evidence type="ECO:0000256" key="4">
    <source>
        <dbReference type="ARBA" id="ARBA00022737"/>
    </source>
</evidence>
<dbReference type="InterPro" id="IPR002108">
    <property type="entry name" value="ADF-H"/>
</dbReference>
<keyword evidence="6" id="KW-0206">Cytoskeleton</keyword>
<feature type="domain" description="ADF-H" evidence="9">
    <location>
        <begin position="223"/>
        <end position="356"/>
    </location>
</feature>
<proteinExistence type="inferred from homology"/>
<dbReference type="GO" id="GO:0003785">
    <property type="term" value="F:actin monomer binding"/>
    <property type="evidence" value="ECO:0007669"/>
    <property type="project" value="TreeGrafter"/>
</dbReference>
<dbReference type="SUPFAM" id="SSF55753">
    <property type="entry name" value="Actin depolymerizing proteins"/>
    <property type="match status" value="2"/>
</dbReference>
<evidence type="ECO:0000256" key="1">
    <source>
        <dbReference type="ARBA" id="ARBA00004245"/>
    </source>
</evidence>
<feature type="domain" description="ADF-H" evidence="9">
    <location>
        <begin position="6"/>
        <end position="160"/>
    </location>
</feature>
<sequence length="401" mass="44810">MSHQSGIQVSEELSSIFSDAVSSGNVRLLRVSIENESLIPNGSTEVRGDFESGTKNSVFSKGSLRPTNFLEHVDYEQYIDQYLETSTPSYIFVRLDEKNSSGEYQWLFLCYVPDNAKVRDKMLYASTRATLTKELGDYRFSDSIYGTEKVSRIEYNAQNVNLPGFCVLQSEFTWDGYKRHLAHKTAEAPLTRREQELAEIKAAEAATVSDYQGTTTRKSYAPGVAFPLTEKAITTLSELKKPRDDREFNFVSLHLDNEKIDFDSKAQVSIDKLSQTINADAPRFTFYIYQRGSTESLVFIYTCPSSSKIKERMLYSSSKSNAVTAAANEASLVIDKKFETSDLSDLTAEYFDDELDQQSSNSGPNTGSMVSDRIQMLGGTSGGFKRPVAPGRRRPATSKAP</sequence>
<dbReference type="STRING" id="35722.A0A0B7NQ82"/>
<accession>A0A0B7NQ82</accession>
<dbReference type="Gene3D" id="3.40.20.10">
    <property type="entry name" value="Severin"/>
    <property type="match status" value="2"/>
</dbReference>
<comment type="subcellular location">
    <subcellularLocation>
        <location evidence="1">Cytoplasm</location>
        <location evidence="1">Cytoskeleton</location>
    </subcellularLocation>
</comment>
<dbReference type="GO" id="GO:0030042">
    <property type="term" value="P:actin filament depolymerization"/>
    <property type="evidence" value="ECO:0007669"/>
    <property type="project" value="TreeGrafter"/>
</dbReference>
<evidence type="ECO:0000313" key="10">
    <source>
        <dbReference type="EMBL" id="CEP17458.1"/>
    </source>
</evidence>
<keyword evidence="4" id="KW-0677">Repeat</keyword>
<dbReference type="AlphaFoldDB" id="A0A0B7NQ82"/>
<evidence type="ECO:0000256" key="8">
    <source>
        <dbReference type="SAM" id="MobiDB-lite"/>
    </source>
</evidence>
<dbReference type="GO" id="GO:0005737">
    <property type="term" value="C:cytoplasm"/>
    <property type="evidence" value="ECO:0007669"/>
    <property type="project" value="TreeGrafter"/>
</dbReference>
<dbReference type="OrthoDB" id="10006997at2759"/>
<dbReference type="Pfam" id="PF00241">
    <property type="entry name" value="Cofilin_ADF"/>
    <property type="match status" value="2"/>
</dbReference>
<protein>
    <recommendedName>
        <fullName evidence="9">ADF-H domain-containing protein</fullName>
    </recommendedName>
</protein>
<comment type="similarity">
    <text evidence="2">Belongs to the actin-binding proteins ADF family. Twinfilin subfamily.</text>
</comment>
<dbReference type="SMART" id="SM00102">
    <property type="entry name" value="ADF"/>
    <property type="match status" value="2"/>
</dbReference>
<feature type="compositionally biased region" description="Basic residues" evidence="8">
    <location>
        <begin position="391"/>
        <end position="401"/>
    </location>
</feature>
<name>A0A0B7NQ82_9FUNG</name>
<comment type="subunit">
    <text evidence="7">Interacts with G-actin; ADP-actin form.</text>
</comment>
<dbReference type="InterPro" id="IPR029006">
    <property type="entry name" value="ADF-H/Gelsolin-like_dom_sf"/>
</dbReference>
<dbReference type="FunFam" id="3.40.20.10:FF:000007">
    <property type="entry name" value="Twinfilin-1 isoform 1"/>
    <property type="match status" value="1"/>
</dbReference>
<evidence type="ECO:0000256" key="2">
    <source>
        <dbReference type="ARBA" id="ARBA00009557"/>
    </source>
</evidence>
<evidence type="ECO:0000259" key="9">
    <source>
        <dbReference type="PROSITE" id="PS51263"/>
    </source>
</evidence>
<dbReference type="GO" id="GO:0005884">
    <property type="term" value="C:actin filament"/>
    <property type="evidence" value="ECO:0007669"/>
    <property type="project" value="TreeGrafter"/>
</dbReference>
<feature type="compositionally biased region" description="Polar residues" evidence="8">
    <location>
        <begin position="357"/>
        <end position="369"/>
    </location>
</feature>
<keyword evidence="5" id="KW-0009">Actin-binding</keyword>
<keyword evidence="11" id="KW-1185">Reference proteome</keyword>
<reference evidence="10 11" key="1">
    <citation type="submission" date="2014-09" db="EMBL/GenBank/DDBJ databases">
        <authorList>
            <person name="Ellenberger Sabrina"/>
        </authorList>
    </citation>
    <scope>NUCLEOTIDE SEQUENCE [LARGE SCALE GENOMIC DNA]</scope>
    <source>
        <strain evidence="10 11">CBS 412.66</strain>
    </source>
</reference>
<evidence type="ECO:0000256" key="3">
    <source>
        <dbReference type="ARBA" id="ARBA00022490"/>
    </source>
</evidence>
<dbReference type="InterPro" id="IPR028458">
    <property type="entry name" value="Twinfilin"/>
</dbReference>
<keyword evidence="3" id="KW-0963">Cytoplasm</keyword>
<gene>
    <name evidence="10" type="primary">PARPA_11755.1 scaffold 44490</name>
</gene>
<evidence type="ECO:0000256" key="7">
    <source>
        <dbReference type="ARBA" id="ARBA00038532"/>
    </source>
</evidence>